<proteinExistence type="predicted"/>
<dbReference type="AlphaFoldDB" id="A0A3M6UJV9"/>
<reference evidence="1 2" key="1">
    <citation type="journal article" date="2018" name="Sci. Rep.">
        <title>Comparative analysis of the Pocillopora damicornis genome highlights role of immune system in coral evolution.</title>
        <authorList>
            <person name="Cunning R."/>
            <person name="Bay R.A."/>
            <person name="Gillette P."/>
            <person name="Baker A.C."/>
            <person name="Traylor-Knowles N."/>
        </authorList>
    </citation>
    <scope>NUCLEOTIDE SEQUENCE [LARGE SCALE GENOMIC DNA]</scope>
    <source>
        <strain evidence="1">RSMAS</strain>
        <tissue evidence="1">Whole animal</tissue>
    </source>
</reference>
<gene>
    <name evidence="1" type="ORF">pdam_00000436</name>
</gene>
<comment type="caution">
    <text evidence="1">The sequence shown here is derived from an EMBL/GenBank/DDBJ whole genome shotgun (WGS) entry which is preliminary data.</text>
</comment>
<protein>
    <submittedName>
        <fullName evidence="1">Uncharacterized protein</fullName>
    </submittedName>
</protein>
<accession>A0A3M6UJV9</accession>
<evidence type="ECO:0000313" key="1">
    <source>
        <dbReference type="EMBL" id="RMX53814.1"/>
    </source>
</evidence>
<dbReference type="EMBL" id="RCHS01001413">
    <property type="protein sequence ID" value="RMX53814.1"/>
    <property type="molecule type" value="Genomic_DNA"/>
</dbReference>
<sequence>MDTDPAANTHRESVSAEEDRILILKCTKCNIKFRILNETMSGKEPTSLLPSRRVTNHTEVLRIFLALNKIDILLFGETKLNETARDHEVDIL</sequence>
<keyword evidence="2" id="KW-1185">Reference proteome</keyword>
<organism evidence="1 2">
    <name type="scientific">Pocillopora damicornis</name>
    <name type="common">Cauliflower coral</name>
    <name type="synonym">Millepora damicornis</name>
    <dbReference type="NCBI Taxonomy" id="46731"/>
    <lineage>
        <taxon>Eukaryota</taxon>
        <taxon>Metazoa</taxon>
        <taxon>Cnidaria</taxon>
        <taxon>Anthozoa</taxon>
        <taxon>Hexacorallia</taxon>
        <taxon>Scleractinia</taxon>
        <taxon>Astrocoeniina</taxon>
        <taxon>Pocilloporidae</taxon>
        <taxon>Pocillopora</taxon>
    </lineage>
</organism>
<dbReference type="Proteomes" id="UP000275408">
    <property type="component" value="Unassembled WGS sequence"/>
</dbReference>
<name>A0A3M6UJV9_POCDA</name>
<evidence type="ECO:0000313" key="2">
    <source>
        <dbReference type="Proteomes" id="UP000275408"/>
    </source>
</evidence>